<dbReference type="SUPFAM" id="SSF50911">
    <property type="entry name" value="Mannose 6-phosphate receptor domain"/>
    <property type="match status" value="1"/>
</dbReference>
<evidence type="ECO:0000256" key="17">
    <source>
        <dbReference type="ARBA" id="ARBA00023329"/>
    </source>
</evidence>
<evidence type="ECO:0000256" key="6">
    <source>
        <dbReference type="ARBA" id="ARBA00013776"/>
    </source>
</evidence>
<keyword evidence="9 19" id="KW-0732">Signal</keyword>
<comment type="similarity">
    <text evidence="5">Belongs to the ATG27 family.</text>
</comment>
<evidence type="ECO:0000256" key="10">
    <source>
        <dbReference type="ARBA" id="ARBA00022927"/>
    </source>
</evidence>
<evidence type="ECO:0000256" key="13">
    <source>
        <dbReference type="ARBA" id="ARBA00023034"/>
    </source>
</evidence>
<dbReference type="InterPro" id="IPR044865">
    <property type="entry name" value="MRH_dom"/>
</dbReference>
<dbReference type="Gene3D" id="2.70.130.10">
    <property type="entry name" value="Mannose-6-phosphate receptor binding domain"/>
    <property type="match status" value="1"/>
</dbReference>
<dbReference type="PANTHER" id="PTHR15071:SF0">
    <property type="entry name" value="MANNOSE 6-PHOSPHATE RECEPTOR-LIKE PROTEIN 1"/>
    <property type="match status" value="1"/>
</dbReference>
<dbReference type="PROSITE" id="PS51914">
    <property type="entry name" value="MRH"/>
    <property type="match status" value="1"/>
</dbReference>
<dbReference type="Pfam" id="PF09451">
    <property type="entry name" value="ATG27"/>
    <property type="match status" value="1"/>
</dbReference>
<dbReference type="InterPro" id="IPR018939">
    <property type="entry name" value="Autophagy-rel_prot_27"/>
</dbReference>
<keyword evidence="17" id="KW-0968">Cytoplasmic vesicle</keyword>
<comment type="subcellular location">
    <subcellularLocation>
        <location evidence="2">Cytoplasmic vesicle membrane</location>
        <topology evidence="2">Single-pass type I membrane protein</topology>
    </subcellularLocation>
    <subcellularLocation>
        <location evidence="3">Golgi apparatus membrane</location>
    </subcellularLocation>
    <subcellularLocation>
        <location evidence="1">Mitochondrion membrane</location>
        <topology evidence="1">Single-pass membrane protein</topology>
    </subcellularLocation>
    <subcellularLocation>
        <location evidence="4">Preautophagosomal structure membrane</location>
        <topology evidence="4">Single-pass type I membrane protein</topology>
    </subcellularLocation>
</comment>
<dbReference type="PANTHER" id="PTHR15071">
    <property type="entry name" value="MANNOSE-6-PHOSPHATE RECEPTOR FAMILY MEMBER"/>
    <property type="match status" value="1"/>
</dbReference>
<comment type="caution">
    <text evidence="21">The sequence shown here is derived from an EMBL/GenBank/DDBJ whole genome shotgun (WGS) entry which is preliminary data.</text>
</comment>
<proteinExistence type="inferred from homology"/>
<evidence type="ECO:0000256" key="14">
    <source>
        <dbReference type="ARBA" id="ARBA00023128"/>
    </source>
</evidence>
<evidence type="ECO:0000256" key="3">
    <source>
        <dbReference type="ARBA" id="ARBA00004394"/>
    </source>
</evidence>
<evidence type="ECO:0000256" key="5">
    <source>
        <dbReference type="ARBA" id="ARBA00005363"/>
    </source>
</evidence>
<evidence type="ECO:0000256" key="11">
    <source>
        <dbReference type="ARBA" id="ARBA00022989"/>
    </source>
</evidence>
<keyword evidence="16" id="KW-1015">Disulfide bond</keyword>
<evidence type="ECO:0000313" key="22">
    <source>
        <dbReference type="Proteomes" id="UP001281761"/>
    </source>
</evidence>
<keyword evidence="11 18" id="KW-1133">Transmembrane helix</keyword>
<accession>A0ABQ9YI14</accession>
<evidence type="ECO:0000256" key="8">
    <source>
        <dbReference type="ARBA" id="ARBA00022692"/>
    </source>
</evidence>
<keyword evidence="22" id="KW-1185">Reference proteome</keyword>
<name>A0ABQ9YI14_9EUKA</name>
<evidence type="ECO:0000256" key="1">
    <source>
        <dbReference type="ARBA" id="ARBA00004304"/>
    </source>
</evidence>
<keyword evidence="15 18" id="KW-0472">Membrane</keyword>
<protein>
    <recommendedName>
        <fullName evidence="6">Autophagy-related protein 27</fullName>
    </recommendedName>
</protein>
<dbReference type="InterPro" id="IPR009011">
    <property type="entry name" value="Man6P_isomerase_rcpt-bd_dom_sf"/>
</dbReference>
<organism evidence="21 22">
    <name type="scientific">Blattamonas nauphoetae</name>
    <dbReference type="NCBI Taxonomy" id="2049346"/>
    <lineage>
        <taxon>Eukaryota</taxon>
        <taxon>Metamonada</taxon>
        <taxon>Preaxostyla</taxon>
        <taxon>Oxymonadida</taxon>
        <taxon>Blattamonas</taxon>
    </lineage>
</organism>
<dbReference type="EMBL" id="JARBJD010000007">
    <property type="protein sequence ID" value="KAK2963290.1"/>
    <property type="molecule type" value="Genomic_DNA"/>
</dbReference>
<keyword evidence="12" id="KW-0072">Autophagy</keyword>
<evidence type="ECO:0000256" key="18">
    <source>
        <dbReference type="SAM" id="Phobius"/>
    </source>
</evidence>
<feature type="signal peptide" evidence="19">
    <location>
        <begin position="1"/>
        <end position="17"/>
    </location>
</feature>
<evidence type="ECO:0000256" key="4">
    <source>
        <dbReference type="ARBA" id="ARBA00004472"/>
    </source>
</evidence>
<evidence type="ECO:0000256" key="9">
    <source>
        <dbReference type="ARBA" id="ARBA00022729"/>
    </source>
</evidence>
<keyword evidence="13" id="KW-0333">Golgi apparatus</keyword>
<evidence type="ECO:0000256" key="12">
    <source>
        <dbReference type="ARBA" id="ARBA00023006"/>
    </source>
</evidence>
<sequence>MIALSLFLLAYPLSFKGKVYNIESLAKEEGTFSLTVEDEEVFFNPLKVINLTAIGCTDAQEANVTVASKAPFGEGDFYCFVLGLKSSETPKLLEEGNGLSIEYNGGASNPGKFTFLFQCAKEEGTPALTRDKEYNYFVNWSTKAACGKGGGSDVFGIVFFIILLVAATLYFAIGIPICACGMKKRGKEIIPFIHFWIALPGLFKDGVKCMFSPCCKSKSGYDEVIAKDNI</sequence>
<keyword evidence="14" id="KW-0496">Mitochondrion</keyword>
<feature type="transmembrane region" description="Helical" evidence="18">
    <location>
        <begin position="154"/>
        <end position="179"/>
    </location>
</feature>
<evidence type="ECO:0000256" key="16">
    <source>
        <dbReference type="ARBA" id="ARBA00023157"/>
    </source>
</evidence>
<feature type="chain" id="PRO_5046538678" description="Autophagy-related protein 27" evidence="19">
    <location>
        <begin position="18"/>
        <end position="230"/>
    </location>
</feature>
<feature type="domain" description="MRH" evidence="20">
    <location>
        <begin position="11"/>
        <end position="148"/>
    </location>
</feature>
<dbReference type="Proteomes" id="UP001281761">
    <property type="component" value="Unassembled WGS sequence"/>
</dbReference>
<keyword evidence="10" id="KW-0653">Protein transport</keyword>
<reference evidence="21 22" key="1">
    <citation type="journal article" date="2022" name="bioRxiv">
        <title>Genomics of Preaxostyla Flagellates Illuminates Evolutionary Transitions and the Path Towards Mitochondrial Loss.</title>
        <authorList>
            <person name="Novak L.V.F."/>
            <person name="Treitli S.C."/>
            <person name="Pyrih J."/>
            <person name="Halakuc P."/>
            <person name="Pipaliya S.V."/>
            <person name="Vacek V."/>
            <person name="Brzon O."/>
            <person name="Soukal P."/>
            <person name="Eme L."/>
            <person name="Dacks J.B."/>
            <person name="Karnkowska A."/>
            <person name="Elias M."/>
            <person name="Hampl V."/>
        </authorList>
    </citation>
    <scope>NUCLEOTIDE SEQUENCE [LARGE SCALE GENOMIC DNA]</scope>
    <source>
        <strain evidence="21">NAU3</strain>
        <tissue evidence="21">Gut</tissue>
    </source>
</reference>
<evidence type="ECO:0000256" key="19">
    <source>
        <dbReference type="SAM" id="SignalP"/>
    </source>
</evidence>
<evidence type="ECO:0000313" key="21">
    <source>
        <dbReference type="EMBL" id="KAK2963290.1"/>
    </source>
</evidence>
<keyword evidence="7" id="KW-0813">Transport</keyword>
<gene>
    <name evidence="21" type="ORF">BLNAU_1823</name>
</gene>
<evidence type="ECO:0000259" key="20">
    <source>
        <dbReference type="PROSITE" id="PS51914"/>
    </source>
</evidence>
<evidence type="ECO:0000256" key="7">
    <source>
        <dbReference type="ARBA" id="ARBA00022448"/>
    </source>
</evidence>
<evidence type="ECO:0000256" key="2">
    <source>
        <dbReference type="ARBA" id="ARBA00004358"/>
    </source>
</evidence>
<evidence type="ECO:0000256" key="15">
    <source>
        <dbReference type="ARBA" id="ARBA00023136"/>
    </source>
</evidence>
<keyword evidence="8 18" id="KW-0812">Transmembrane</keyword>